<feature type="domain" description="HTH cro/C1-type" evidence="1">
    <location>
        <begin position="8"/>
        <end position="49"/>
    </location>
</feature>
<proteinExistence type="predicted"/>
<accession>A0A562TYD8</accession>
<dbReference type="SUPFAM" id="SSF47413">
    <property type="entry name" value="lambda repressor-like DNA-binding domains"/>
    <property type="match status" value="1"/>
</dbReference>
<name>A0A562TYD8_9SPHI</name>
<organism evidence="2 3">
    <name type="scientific">Mucilaginibacter frigoritolerans</name>
    <dbReference type="NCBI Taxonomy" id="652788"/>
    <lineage>
        <taxon>Bacteria</taxon>
        <taxon>Pseudomonadati</taxon>
        <taxon>Bacteroidota</taxon>
        <taxon>Sphingobacteriia</taxon>
        <taxon>Sphingobacteriales</taxon>
        <taxon>Sphingobacteriaceae</taxon>
        <taxon>Mucilaginibacter</taxon>
    </lineage>
</organism>
<gene>
    <name evidence="2" type="ORF">JN11_02809</name>
</gene>
<dbReference type="SMART" id="SM00530">
    <property type="entry name" value="HTH_XRE"/>
    <property type="match status" value="1"/>
</dbReference>
<dbReference type="AlphaFoldDB" id="A0A562TYD8"/>
<dbReference type="PROSITE" id="PS50943">
    <property type="entry name" value="HTH_CROC1"/>
    <property type="match status" value="1"/>
</dbReference>
<reference evidence="2 3" key="1">
    <citation type="submission" date="2019-07" db="EMBL/GenBank/DDBJ databases">
        <title>Genomic Encyclopedia of Archaeal and Bacterial Type Strains, Phase II (KMG-II): from individual species to whole genera.</title>
        <authorList>
            <person name="Goeker M."/>
        </authorList>
    </citation>
    <scope>NUCLEOTIDE SEQUENCE [LARGE SCALE GENOMIC DNA]</scope>
    <source>
        <strain evidence="2 3">ATCC BAA-1854</strain>
    </source>
</reference>
<dbReference type="InterPro" id="IPR001387">
    <property type="entry name" value="Cro/C1-type_HTH"/>
</dbReference>
<dbReference type="Proteomes" id="UP000317010">
    <property type="component" value="Unassembled WGS sequence"/>
</dbReference>
<dbReference type="EMBL" id="VLLI01000008">
    <property type="protein sequence ID" value="TWI98621.1"/>
    <property type="molecule type" value="Genomic_DNA"/>
</dbReference>
<dbReference type="Gene3D" id="1.10.260.40">
    <property type="entry name" value="lambda repressor-like DNA-binding domains"/>
    <property type="match status" value="1"/>
</dbReference>
<dbReference type="RefSeq" id="WP_211360759.1">
    <property type="nucleotide sequence ID" value="NZ_VLLI01000008.1"/>
</dbReference>
<evidence type="ECO:0000313" key="2">
    <source>
        <dbReference type="EMBL" id="TWI98621.1"/>
    </source>
</evidence>
<dbReference type="Pfam" id="PF01381">
    <property type="entry name" value="HTH_3"/>
    <property type="match status" value="1"/>
</dbReference>
<protein>
    <submittedName>
        <fullName evidence="2">Helix-turn-helix protein</fullName>
    </submittedName>
</protein>
<keyword evidence="3" id="KW-1185">Reference proteome</keyword>
<evidence type="ECO:0000259" key="1">
    <source>
        <dbReference type="PROSITE" id="PS50943"/>
    </source>
</evidence>
<dbReference type="CDD" id="cd00093">
    <property type="entry name" value="HTH_XRE"/>
    <property type="match status" value="1"/>
</dbReference>
<sequence>MAAVLLGELALRIGLHPNVLGRHERGEAIPSIEVAARIAKALDISLDYLSELTDTELDTVILTRINEIASLSEEEQKQVYMVVDALIRDYKAKKSYPNK</sequence>
<dbReference type="InterPro" id="IPR010982">
    <property type="entry name" value="Lambda_DNA-bd_dom_sf"/>
</dbReference>
<comment type="caution">
    <text evidence="2">The sequence shown here is derived from an EMBL/GenBank/DDBJ whole genome shotgun (WGS) entry which is preliminary data.</text>
</comment>
<evidence type="ECO:0000313" key="3">
    <source>
        <dbReference type="Proteomes" id="UP000317010"/>
    </source>
</evidence>
<dbReference type="GO" id="GO:0003677">
    <property type="term" value="F:DNA binding"/>
    <property type="evidence" value="ECO:0007669"/>
    <property type="project" value="InterPro"/>
</dbReference>